<dbReference type="AlphaFoldDB" id="A0AA48HQW2"/>
<dbReference type="EMBL" id="AP027272">
    <property type="protein sequence ID" value="BDX07032.1"/>
    <property type="molecule type" value="Genomic_DNA"/>
</dbReference>
<protein>
    <recommendedName>
        <fullName evidence="1">YdhG-like domain-containing protein</fullName>
    </recommendedName>
</protein>
<dbReference type="KEGG" id="pmaw:MACH26_25530"/>
<dbReference type="RefSeq" id="WP_338293022.1">
    <property type="nucleotide sequence ID" value="NZ_AP027272.1"/>
</dbReference>
<keyword evidence="3" id="KW-1185">Reference proteome</keyword>
<sequence length="140" mass="15816">MSQLIDTDIDNYLSSLKNKTREKDARMLLPLMEKASGYKAHLAGTMIGFGQYHYEYDSGHSGDWFVTGYAPRAQNTVVYIMPGFDDFEDLLAQLGKHKLGKSCLYLGALKNINLEILMEMVSKSVATMQSRYDCIPYPKS</sequence>
<gene>
    <name evidence="2" type="ORF">MACH26_25530</name>
</gene>
<organism evidence="2 3">
    <name type="scientific">Planctobacterium marinum</name>
    <dbReference type="NCBI Taxonomy" id="1631968"/>
    <lineage>
        <taxon>Bacteria</taxon>
        <taxon>Pseudomonadati</taxon>
        <taxon>Pseudomonadota</taxon>
        <taxon>Gammaproteobacteria</taxon>
        <taxon>Alteromonadales</taxon>
        <taxon>Alteromonadaceae</taxon>
        <taxon>Planctobacterium</taxon>
    </lineage>
</organism>
<dbReference type="Pfam" id="PF08818">
    <property type="entry name" value="DUF1801"/>
    <property type="match status" value="1"/>
</dbReference>
<proteinExistence type="predicted"/>
<dbReference type="Proteomes" id="UP001333710">
    <property type="component" value="Chromosome"/>
</dbReference>
<evidence type="ECO:0000313" key="3">
    <source>
        <dbReference type="Proteomes" id="UP001333710"/>
    </source>
</evidence>
<accession>A0AA48HQW2</accession>
<name>A0AA48HQW2_9ALTE</name>
<reference evidence="2" key="1">
    <citation type="submission" date="2023-01" db="EMBL/GenBank/DDBJ databases">
        <title>Complete genome sequence of Planctobacterium marinum strain Dej080120_11.</title>
        <authorList>
            <person name="Ueki S."/>
            <person name="Maruyama F."/>
        </authorList>
    </citation>
    <scope>NUCLEOTIDE SEQUENCE</scope>
    <source>
        <strain evidence="2">Dej080120_11</strain>
    </source>
</reference>
<dbReference type="InterPro" id="IPR014922">
    <property type="entry name" value="YdhG-like"/>
</dbReference>
<feature type="domain" description="YdhG-like" evidence="1">
    <location>
        <begin position="42"/>
        <end position="124"/>
    </location>
</feature>
<dbReference type="SUPFAM" id="SSF159888">
    <property type="entry name" value="YdhG-like"/>
    <property type="match status" value="1"/>
</dbReference>
<evidence type="ECO:0000313" key="2">
    <source>
        <dbReference type="EMBL" id="BDX07032.1"/>
    </source>
</evidence>
<evidence type="ECO:0000259" key="1">
    <source>
        <dbReference type="Pfam" id="PF08818"/>
    </source>
</evidence>